<dbReference type="Proteomes" id="UP000027665">
    <property type="component" value="Unassembled WGS sequence"/>
</dbReference>
<evidence type="ECO:0000313" key="2">
    <source>
        <dbReference type="Proteomes" id="UP000027665"/>
    </source>
</evidence>
<comment type="caution">
    <text evidence="1">The sequence shown here is derived from an EMBL/GenBank/DDBJ whole genome shotgun (WGS) entry which is preliminary data.</text>
</comment>
<reference evidence="1 2" key="1">
    <citation type="submission" date="2014-04" db="EMBL/GenBank/DDBJ databases">
        <title>Draft Genome Sequence of Synergistes jonesii.</title>
        <authorList>
            <person name="Coil D.A."/>
            <person name="Eisen J.A."/>
            <person name="Holland-Moritz H.E."/>
        </authorList>
    </citation>
    <scope>NUCLEOTIDE SEQUENCE [LARGE SCALE GENOMIC DNA]</scope>
    <source>
        <strain evidence="1 2">78-1</strain>
    </source>
</reference>
<name>A0A073J6C4_9BACT</name>
<dbReference type="EMBL" id="JMKI01000005">
    <property type="protein sequence ID" value="KEJ93272.1"/>
    <property type="molecule type" value="Genomic_DNA"/>
</dbReference>
<keyword evidence="2" id="KW-1185">Reference proteome</keyword>
<proteinExistence type="predicted"/>
<gene>
    <name evidence="1" type="ORF">EH55_10430</name>
</gene>
<evidence type="ECO:0000313" key="1">
    <source>
        <dbReference type="EMBL" id="KEJ93272.1"/>
    </source>
</evidence>
<sequence length="115" mass="13439">MKAEKCQDIQAEKRKISTKVIHISTSKYTAILHFLFTPSSAGKMNKHENSVNLTKADFYLFIRKIGSQRYICVKLSIMWTIYKITAFRKIKERLIVIIRSSDCAKKRRNAEKARI</sequence>
<organism evidence="1 2">
    <name type="scientific">Synergistes jonesii</name>
    <dbReference type="NCBI Taxonomy" id="2754"/>
    <lineage>
        <taxon>Bacteria</taxon>
        <taxon>Thermotogati</taxon>
        <taxon>Synergistota</taxon>
        <taxon>Synergistia</taxon>
        <taxon>Synergistales</taxon>
        <taxon>Synergistaceae</taxon>
        <taxon>Synergistes</taxon>
    </lineage>
</organism>
<dbReference type="AlphaFoldDB" id="A0A073J6C4"/>
<accession>A0A073J6C4</accession>
<protein>
    <submittedName>
        <fullName evidence="1">Uncharacterized protein</fullName>
    </submittedName>
</protein>